<dbReference type="AlphaFoldDB" id="A0A1V6P7I6"/>
<keyword evidence="2" id="KW-1185">Reference proteome</keyword>
<sequence>MALPLHIPRCVHTPAGEYHLPPPDQPLRIQVEGPLVAIQRLLPHTPWLLDPLDQKFPQPAGSELARLTYQAVYGRDVRPDVPGDLVVQDEYLGWIPEKRPAELIDYYGVTFDHLVPADDTNPEVLQINIIEIEDDNGVYANTWLSFAVDPAEFVGKKVLAVPRCCQKRKGTQDRWRVNALVDQRVHGREQLKGAKEWAECYSEV</sequence>
<dbReference type="OrthoDB" id="5150140at2759"/>
<dbReference type="EMBL" id="MDYL01000019">
    <property type="protein sequence ID" value="OQD72737.1"/>
    <property type="molecule type" value="Genomic_DNA"/>
</dbReference>
<dbReference type="Proteomes" id="UP000191522">
    <property type="component" value="Unassembled WGS sequence"/>
</dbReference>
<dbReference type="OMA" id="RWRVNAL"/>
<organism evidence="1 2">
    <name type="scientific">Penicillium decumbens</name>
    <dbReference type="NCBI Taxonomy" id="69771"/>
    <lineage>
        <taxon>Eukaryota</taxon>
        <taxon>Fungi</taxon>
        <taxon>Dikarya</taxon>
        <taxon>Ascomycota</taxon>
        <taxon>Pezizomycotina</taxon>
        <taxon>Eurotiomycetes</taxon>
        <taxon>Eurotiomycetidae</taxon>
        <taxon>Eurotiales</taxon>
        <taxon>Aspergillaceae</taxon>
        <taxon>Penicillium</taxon>
    </lineage>
</organism>
<evidence type="ECO:0000313" key="2">
    <source>
        <dbReference type="Proteomes" id="UP000191522"/>
    </source>
</evidence>
<gene>
    <name evidence="1" type="ORF">PENDEC_c019G03608</name>
</gene>
<comment type="caution">
    <text evidence="1">The sequence shown here is derived from an EMBL/GenBank/DDBJ whole genome shotgun (WGS) entry which is preliminary data.</text>
</comment>
<evidence type="ECO:0000313" key="1">
    <source>
        <dbReference type="EMBL" id="OQD72737.1"/>
    </source>
</evidence>
<reference evidence="2" key="1">
    <citation type="journal article" date="2017" name="Nat. Microbiol.">
        <title>Global analysis of biosynthetic gene clusters reveals vast potential of secondary metabolite production in Penicillium species.</title>
        <authorList>
            <person name="Nielsen J.C."/>
            <person name="Grijseels S."/>
            <person name="Prigent S."/>
            <person name="Ji B."/>
            <person name="Dainat J."/>
            <person name="Nielsen K.F."/>
            <person name="Frisvad J.C."/>
            <person name="Workman M."/>
            <person name="Nielsen J."/>
        </authorList>
    </citation>
    <scope>NUCLEOTIDE SEQUENCE [LARGE SCALE GENOMIC DNA]</scope>
    <source>
        <strain evidence="2">IBT 11843</strain>
    </source>
</reference>
<proteinExistence type="predicted"/>
<name>A0A1V6P7I6_PENDC</name>
<accession>A0A1V6P7I6</accession>
<dbReference type="STRING" id="69771.A0A1V6P7I6"/>
<protein>
    <submittedName>
        <fullName evidence="1">Uncharacterized protein</fullName>
    </submittedName>
</protein>